<dbReference type="PANTHER" id="PTHR47572:SF5">
    <property type="entry name" value="BLR2277 PROTEIN"/>
    <property type="match status" value="1"/>
</dbReference>
<reference evidence="2" key="1">
    <citation type="submission" date="2016-01" db="EMBL/GenBank/DDBJ databases">
        <authorList>
            <person name="Peeters C."/>
        </authorList>
    </citation>
    <scope>NUCLEOTIDE SEQUENCE [LARGE SCALE GENOMIC DNA]</scope>
    <source>
        <strain evidence="2">LMG 29325</strain>
    </source>
</reference>
<dbReference type="PANTHER" id="PTHR47572">
    <property type="entry name" value="LIPOPROTEIN-RELATED"/>
    <property type="match status" value="1"/>
</dbReference>
<proteinExistence type="predicted"/>
<dbReference type="Pfam" id="PF08450">
    <property type="entry name" value="SGL"/>
    <property type="match status" value="1"/>
</dbReference>
<dbReference type="Proteomes" id="UP000054596">
    <property type="component" value="Unassembled WGS sequence"/>
</dbReference>
<protein>
    <submittedName>
        <fullName evidence="2">Virginiamycin B lyase</fullName>
    </submittedName>
</protein>
<dbReference type="SUPFAM" id="SSF63829">
    <property type="entry name" value="Calcium-dependent phosphotriesterase"/>
    <property type="match status" value="1"/>
</dbReference>
<gene>
    <name evidence="2" type="primary">vgb</name>
    <name evidence="2" type="ORF">AWB82_01647</name>
</gene>
<sequence>MEHYPLPRDFQVTPNELKVVARGLTRPECVLALDDGTLLAAHGAGGYSVISSEGTVSHRLAESEAESGRSYVPNGIALAGDGRVLFADLGKAYGGLFSIDTRGRIGSVLDAVDGVPLPPSNFLTVDEFGVLWFTVSTRKVPRSEAWNHEISDGFIGVIDAAGARIVADGLGYTNEVAISPDRKWLYVNETYAQRVSRFPLLGTPVAPDLGAREIVASLGGADLPDGLAFDAHGGLWVTCIASNRVLLVRPDGEVQTILADTDQDHAELVARRVREGTLQHADMQTAGRSRLGNVSSIAFGGPSMCTAYLGCLLDDCIRSFESPIAGLELPHRKRRIA</sequence>
<feature type="domain" description="SMP-30/Gluconolactonase/LRE-like region" evidence="1">
    <location>
        <begin position="75"/>
        <end position="256"/>
    </location>
</feature>
<evidence type="ECO:0000259" key="1">
    <source>
        <dbReference type="Pfam" id="PF08450"/>
    </source>
</evidence>
<organism evidence="2 3">
    <name type="scientific">Caballeronia glebae</name>
    <dbReference type="NCBI Taxonomy" id="1777143"/>
    <lineage>
        <taxon>Bacteria</taxon>
        <taxon>Pseudomonadati</taxon>
        <taxon>Pseudomonadota</taxon>
        <taxon>Betaproteobacteria</taxon>
        <taxon>Burkholderiales</taxon>
        <taxon>Burkholderiaceae</taxon>
        <taxon>Caballeronia</taxon>
    </lineage>
</organism>
<evidence type="ECO:0000313" key="2">
    <source>
        <dbReference type="EMBL" id="SAK52273.1"/>
    </source>
</evidence>
<dbReference type="Gene3D" id="2.120.10.30">
    <property type="entry name" value="TolB, C-terminal domain"/>
    <property type="match status" value="1"/>
</dbReference>
<dbReference type="AlphaFoldDB" id="A0A158A3E5"/>
<dbReference type="EMBL" id="FCOJ02000009">
    <property type="protein sequence ID" value="SAK52273.1"/>
    <property type="molecule type" value="Genomic_DNA"/>
</dbReference>
<accession>A0A158A3E5</accession>
<evidence type="ECO:0000313" key="3">
    <source>
        <dbReference type="Proteomes" id="UP000054596"/>
    </source>
</evidence>
<dbReference type="InterPro" id="IPR051262">
    <property type="entry name" value="SMP-30/CGR1_Lactonase"/>
</dbReference>
<keyword evidence="3" id="KW-1185">Reference proteome</keyword>
<dbReference type="InterPro" id="IPR013658">
    <property type="entry name" value="SGL"/>
</dbReference>
<dbReference type="GO" id="GO:0016829">
    <property type="term" value="F:lyase activity"/>
    <property type="evidence" value="ECO:0007669"/>
    <property type="project" value="UniProtKB-KW"/>
</dbReference>
<dbReference type="OrthoDB" id="9031811at2"/>
<name>A0A158A3E5_9BURK</name>
<dbReference type="InterPro" id="IPR011042">
    <property type="entry name" value="6-blade_b-propeller_TolB-like"/>
</dbReference>
<dbReference type="RefSeq" id="WP_086966656.1">
    <property type="nucleotide sequence ID" value="NZ_FCOJ02000009.1"/>
</dbReference>
<keyword evidence="2" id="KW-0456">Lyase</keyword>
<comment type="caution">
    <text evidence="2">The sequence shown here is derived from an EMBL/GenBank/DDBJ whole genome shotgun (WGS) entry which is preliminary data.</text>
</comment>
<dbReference type="STRING" id="1777143.AWB82_01647"/>